<dbReference type="EMBL" id="AAZO01002639">
    <property type="status" value="NOT_ANNOTATED_CDS"/>
    <property type="molecule type" value="Genomic_DNA"/>
</dbReference>
<dbReference type="Proteomes" id="UP000009046">
    <property type="component" value="Unassembled WGS sequence"/>
</dbReference>
<dbReference type="CTD" id="8238635"/>
<dbReference type="OMA" id="HYSTDHL"/>
<dbReference type="HOGENOM" id="CLU_691356_0_0_1"/>
<reference evidence="4" key="3">
    <citation type="submission" date="2021-02" db="UniProtKB">
        <authorList>
            <consortium name="EnsemblMetazoa"/>
        </authorList>
    </citation>
    <scope>IDENTIFICATION</scope>
    <source>
        <strain evidence="4">USDA</strain>
    </source>
</reference>
<dbReference type="RefSeq" id="XP_002425886.1">
    <property type="nucleotide sequence ID" value="XM_002425841.1"/>
</dbReference>
<feature type="compositionally biased region" description="Gly residues" evidence="1">
    <location>
        <begin position="350"/>
        <end position="363"/>
    </location>
</feature>
<dbReference type="PANTHER" id="PTHR15505">
    <property type="entry name" value="RIIA DOMAIN-CONTAINING PROTEIN 1"/>
    <property type="match status" value="1"/>
</dbReference>
<proteinExistence type="predicted"/>
<accession>E0VIE2</accession>
<reference evidence="3" key="2">
    <citation type="submission" date="2007-04" db="EMBL/GenBank/DDBJ databases">
        <title>The genome of the human body louse.</title>
        <authorList>
            <consortium name="The Human Body Louse Genome Consortium"/>
            <person name="Kirkness E."/>
            <person name="Walenz B."/>
            <person name="Hass B."/>
            <person name="Bruggner R."/>
            <person name="Strausberg R."/>
        </authorList>
    </citation>
    <scope>NUCLEOTIDE SEQUENCE</scope>
    <source>
        <strain evidence="3">USDA</strain>
    </source>
</reference>
<dbReference type="GeneID" id="8238635"/>
<evidence type="ECO:0000259" key="2">
    <source>
        <dbReference type="Pfam" id="PF21772"/>
    </source>
</evidence>
<reference evidence="3" key="1">
    <citation type="submission" date="2007-04" db="EMBL/GenBank/DDBJ databases">
        <title>Annotation of Pediculus humanus corporis strain USDA.</title>
        <authorList>
            <person name="Kirkness E."/>
            <person name="Hannick L."/>
            <person name="Hass B."/>
            <person name="Bruggner R."/>
            <person name="Lawson D."/>
            <person name="Bidwell S."/>
            <person name="Joardar V."/>
            <person name="Caler E."/>
            <person name="Walenz B."/>
            <person name="Inman J."/>
            <person name="Schobel S."/>
            <person name="Galinsky K."/>
            <person name="Amedeo P."/>
            <person name="Strausberg R."/>
        </authorList>
    </citation>
    <scope>NUCLEOTIDE SEQUENCE</scope>
    <source>
        <strain evidence="3">USDA</strain>
    </source>
</reference>
<dbReference type="PANTHER" id="PTHR15505:SF4">
    <property type="entry name" value="RIIA DOMAIN-CONTAINING PROTEIN 1"/>
    <property type="match status" value="1"/>
</dbReference>
<dbReference type="KEGG" id="phu:Phum_PHUM226560"/>
<dbReference type="eggNOG" id="ENOG502T8YK">
    <property type="taxonomic scope" value="Eukaryota"/>
</dbReference>
<evidence type="ECO:0000256" key="1">
    <source>
        <dbReference type="SAM" id="MobiDB-lite"/>
    </source>
</evidence>
<dbReference type="VEuPathDB" id="VectorBase:PHUM226560"/>
<feature type="compositionally biased region" description="Basic and acidic residues" evidence="1">
    <location>
        <begin position="337"/>
        <end position="347"/>
    </location>
</feature>
<dbReference type="Pfam" id="PF21772">
    <property type="entry name" value="CATIP_N"/>
    <property type="match status" value="1"/>
</dbReference>
<dbReference type="OrthoDB" id="8195397at2759"/>
<dbReference type="InterPro" id="IPR048777">
    <property type="entry name" value="CATIP_N"/>
</dbReference>
<dbReference type="EnsemblMetazoa" id="PHUM226560-RA">
    <property type="protein sequence ID" value="PHUM226560-PA"/>
    <property type="gene ID" value="PHUM226560"/>
</dbReference>
<dbReference type="AlphaFoldDB" id="E0VIE2"/>
<evidence type="ECO:0000313" key="4">
    <source>
        <dbReference type="EnsemblMetazoa" id="PHUM226560-PA"/>
    </source>
</evidence>
<keyword evidence="5" id="KW-1185">Reference proteome</keyword>
<evidence type="ECO:0000313" key="3">
    <source>
        <dbReference type="EMBL" id="EEB13148.1"/>
    </source>
</evidence>
<feature type="domain" description="Ciliogenesis-associated TTC17-interacting protein N-terminal" evidence="2">
    <location>
        <begin position="17"/>
        <end position="229"/>
    </location>
</feature>
<sequence>MVLQKYKLSSYGETKRLTGIDDVLVEPLLFTEKLYVFDMDGKRIGRFSLKIEKEEMRKSNLKILYVHISNRAYINGKLSESIVTGTVTTKLKTLEEIRYECSDLPESGKHERYMFLLREQTKYYLSVTTNICNVQHKTKTSIPFLEAVGLIGESSNALLLRILAVKGYEGILCLKTILSNGKKCKNYYVSKLSEQVVNGKKMQVLIVYRNITNHKKYNITMTFALTRWGQIIYLFWSNSKIFLHVDPDALILTNSYSSGYPGLEKHWHKDVQLYSKYLDKVDETAIKARSYISQNEKLKRIIYVFVEYAILMKPSDIVSFAIKYFVTFENSLQNKPESSRVSERESQEIFGGGGGDGGGGGGGGEEEGEEEEEEEIMMDKNKGEYEHFGEIENMIFGEE</sequence>
<feature type="compositionally biased region" description="Acidic residues" evidence="1">
    <location>
        <begin position="364"/>
        <end position="376"/>
    </location>
</feature>
<protein>
    <recommendedName>
        <fullName evidence="2">Ciliogenesis-associated TTC17-interacting protein N-terminal domain-containing protein</fullName>
    </recommendedName>
</protein>
<feature type="region of interest" description="Disordered" evidence="1">
    <location>
        <begin position="336"/>
        <end position="383"/>
    </location>
</feature>
<organism>
    <name type="scientific">Pediculus humanus subsp. corporis</name>
    <name type="common">Body louse</name>
    <dbReference type="NCBI Taxonomy" id="121224"/>
    <lineage>
        <taxon>Eukaryota</taxon>
        <taxon>Metazoa</taxon>
        <taxon>Ecdysozoa</taxon>
        <taxon>Arthropoda</taxon>
        <taxon>Hexapoda</taxon>
        <taxon>Insecta</taxon>
        <taxon>Pterygota</taxon>
        <taxon>Neoptera</taxon>
        <taxon>Paraneoptera</taxon>
        <taxon>Psocodea</taxon>
        <taxon>Troctomorpha</taxon>
        <taxon>Phthiraptera</taxon>
        <taxon>Anoplura</taxon>
        <taxon>Pediculidae</taxon>
        <taxon>Pediculus</taxon>
    </lineage>
</organism>
<gene>
    <name evidence="4" type="primary">8238635</name>
    <name evidence="3" type="ORF">Phum_PHUM226560</name>
</gene>
<evidence type="ECO:0000313" key="5">
    <source>
        <dbReference type="Proteomes" id="UP000009046"/>
    </source>
</evidence>
<name>E0VIE2_PEDHC</name>
<dbReference type="EMBL" id="DS235199">
    <property type="protein sequence ID" value="EEB13148.1"/>
    <property type="molecule type" value="Genomic_DNA"/>
</dbReference>
<dbReference type="InParanoid" id="E0VIE2"/>
<dbReference type="STRING" id="121224.E0VIE2"/>